<evidence type="ECO:0000256" key="2">
    <source>
        <dbReference type="ARBA" id="ARBA00023136"/>
    </source>
</evidence>
<dbReference type="GO" id="GO:0016020">
    <property type="term" value="C:membrane"/>
    <property type="evidence" value="ECO:0007669"/>
    <property type="project" value="InterPro"/>
</dbReference>
<dbReference type="RefSeq" id="WP_353893701.1">
    <property type="nucleotide sequence ID" value="NZ_CP159485.1"/>
</dbReference>
<dbReference type="EMBL" id="CP159485">
    <property type="protein sequence ID" value="XCI29153.1"/>
    <property type="molecule type" value="Genomic_DNA"/>
</dbReference>
<gene>
    <name evidence="5" type="ORF">PRVXH_000462</name>
</gene>
<reference evidence="5" key="2">
    <citation type="submission" date="2024-06" db="EMBL/GenBank/DDBJ databases">
        <authorList>
            <person name="Petrova K.O."/>
            <person name="Toshchakov S.V."/>
            <person name="Boltjanskaja Y.V."/>
            <person name="Kevbrin V.V."/>
        </authorList>
    </citation>
    <scope>NUCLEOTIDE SEQUENCE</scope>
    <source>
        <strain evidence="5">Z-710</strain>
    </source>
</reference>
<comment type="similarity">
    <text evidence="1">Belongs to the GerABKA family.</text>
</comment>
<proteinExistence type="inferred from homology"/>
<feature type="transmembrane region" description="Helical" evidence="4">
    <location>
        <begin position="441"/>
        <end position="464"/>
    </location>
</feature>
<dbReference type="PANTHER" id="PTHR22550">
    <property type="entry name" value="SPORE GERMINATION PROTEIN"/>
    <property type="match status" value="1"/>
</dbReference>
<dbReference type="Pfam" id="PF03323">
    <property type="entry name" value="GerA"/>
    <property type="match status" value="1"/>
</dbReference>
<reference evidence="5" key="1">
    <citation type="journal article" date="2018" name="Antonie Van Leeuwenhoek">
        <title>Proteinivorax hydrogeniformans sp. nov., an anaerobic, haloalkaliphilic bacterium fermenting proteinaceous compounds with high hydrogen production.</title>
        <authorList>
            <person name="Boltyanskaya Y."/>
            <person name="Detkova E."/>
            <person name="Pimenov N."/>
            <person name="Kevbrin V."/>
        </authorList>
    </citation>
    <scope>NUCLEOTIDE SEQUENCE</scope>
    <source>
        <strain evidence="5">Z-710</strain>
    </source>
</reference>
<name>A0AAU8HUT4_9FIRM</name>
<sequence>MKRAIKKLIRKVSPPKSMTQSMNNSSNGKKVYSSLKKNHDYLKNLFKDCDDIDFRKIKIADSSITVLIVYVDGLAAQETIGADIVKSLTVLAPKSKDMRYSKQNIHDSLLSTAQAEEQDDFDNVVESLLGGEALVFVDGINGAFSIDIRSWEGRSVEEPSNEQTIRGPREGFTETLRFNTALIRRRLKNNDLKMKHFKVGRQSKTDVVITYFASIADDTVVREVEERIKKIDIDGVLESSYIEELIEERTISIFPQILNTERPDRAVGHLLEGKVVILVDNTPFALVLPVTLAQFFHSPEDHYNRYIYTFITRIFRFAGFFLATCLPAIYVILTSFRYEMIPIDIIFSIAETREELPFTPFMEALLLEVIVEFLREATLRLPGPIGQTIGIVGALVIGEAAVQARLISPILVIFTATTMLGSFAIPNYNMASSVRLLRFPLLFASGLLGGFGFVLTWMVIFIHICNLQSFGVPFLQPFSPLKLSEQRDNIFRAPIRWMRRRPVQTAKTENLRRQIGVENDDEKTRKKKD</sequence>
<accession>A0AAU8HUT4</accession>
<dbReference type="InterPro" id="IPR004995">
    <property type="entry name" value="Spore_Ger"/>
</dbReference>
<evidence type="ECO:0000256" key="1">
    <source>
        <dbReference type="ARBA" id="ARBA00005278"/>
    </source>
</evidence>
<dbReference type="PIRSF" id="PIRSF005690">
    <property type="entry name" value="GerBA"/>
    <property type="match status" value="1"/>
</dbReference>
<keyword evidence="4" id="KW-1133">Transmembrane helix</keyword>
<dbReference type="InterPro" id="IPR050768">
    <property type="entry name" value="UPF0353/GerABKA_families"/>
</dbReference>
<dbReference type="GO" id="GO:0009847">
    <property type="term" value="P:spore germination"/>
    <property type="evidence" value="ECO:0007669"/>
    <property type="project" value="InterPro"/>
</dbReference>
<dbReference type="AlphaFoldDB" id="A0AAU8HUT4"/>
<evidence type="ECO:0000256" key="3">
    <source>
        <dbReference type="SAM" id="MobiDB-lite"/>
    </source>
</evidence>
<keyword evidence="4" id="KW-0812">Transmembrane</keyword>
<organism evidence="5">
    <name type="scientific">Proteinivorax hydrogeniformans</name>
    <dbReference type="NCBI Taxonomy" id="1826727"/>
    <lineage>
        <taxon>Bacteria</taxon>
        <taxon>Bacillati</taxon>
        <taxon>Bacillota</taxon>
        <taxon>Clostridia</taxon>
        <taxon>Eubacteriales</taxon>
        <taxon>Proteinivoracaceae</taxon>
        <taxon>Proteinivorax</taxon>
    </lineage>
</organism>
<feature type="transmembrane region" description="Helical" evidence="4">
    <location>
        <begin position="314"/>
        <end position="333"/>
    </location>
</feature>
<feature type="region of interest" description="Disordered" evidence="3">
    <location>
        <begin position="508"/>
        <end position="529"/>
    </location>
</feature>
<protein>
    <submittedName>
        <fullName evidence="5">Spore germination protein</fullName>
    </submittedName>
</protein>
<feature type="transmembrane region" description="Helical" evidence="4">
    <location>
        <begin position="406"/>
        <end position="429"/>
    </location>
</feature>
<dbReference type="PANTHER" id="PTHR22550:SF5">
    <property type="entry name" value="LEUCINE ZIPPER PROTEIN 4"/>
    <property type="match status" value="1"/>
</dbReference>
<evidence type="ECO:0000313" key="5">
    <source>
        <dbReference type="EMBL" id="XCI29153.1"/>
    </source>
</evidence>
<evidence type="ECO:0000256" key="4">
    <source>
        <dbReference type="SAM" id="Phobius"/>
    </source>
</evidence>
<keyword evidence="2 4" id="KW-0472">Membrane</keyword>